<protein>
    <submittedName>
        <fullName evidence="1">Uncharacterized protein</fullName>
    </submittedName>
</protein>
<comment type="caution">
    <text evidence="1">The sequence shown here is derived from an EMBL/GenBank/DDBJ whole genome shotgun (WGS) entry which is preliminary data.</text>
</comment>
<keyword evidence="2" id="KW-1185">Reference proteome</keyword>
<dbReference type="EMBL" id="JAGPXC010000007">
    <property type="protein sequence ID" value="KAH6648247.1"/>
    <property type="molecule type" value="Genomic_DNA"/>
</dbReference>
<organism evidence="1 2">
    <name type="scientific">Truncatella angustata</name>
    <dbReference type="NCBI Taxonomy" id="152316"/>
    <lineage>
        <taxon>Eukaryota</taxon>
        <taxon>Fungi</taxon>
        <taxon>Dikarya</taxon>
        <taxon>Ascomycota</taxon>
        <taxon>Pezizomycotina</taxon>
        <taxon>Sordariomycetes</taxon>
        <taxon>Xylariomycetidae</taxon>
        <taxon>Amphisphaeriales</taxon>
        <taxon>Sporocadaceae</taxon>
        <taxon>Truncatella</taxon>
    </lineage>
</organism>
<dbReference type="RefSeq" id="XP_045954754.1">
    <property type="nucleotide sequence ID" value="XM_046096399.1"/>
</dbReference>
<gene>
    <name evidence="1" type="ORF">BKA67DRAFT_357591</name>
</gene>
<name>A0A9P8ZSX9_9PEZI</name>
<sequence>MNPVTLSLQLLGVTRGFFQTRKCLWISLVTDQSRHGSVSSRICNTHHDDNDRPWSTTIDSGWSFLFHPKGLQISGPQENMNPMNSCNYSNIAKRLIFVHSTLVFTYWFAIRKPRCLPLPRRPWPARCLLNKSPQIITSQ</sequence>
<dbReference type="AlphaFoldDB" id="A0A9P8ZSX9"/>
<reference evidence="1" key="1">
    <citation type="journal article" date="2021" name="Nat. Commun.">
        <title>Genetic determinants of endophytism in the Arabidopsis root mycobiome.</title>
        <authorList>
            <person name="Mesny F."/>
            <person name="Miyauchi S."/>
            <person name="Thiergart T."/>
            <person name="Pickel B."/>
            <person name="Atanasova L."/>
            <person name="Karlsson M."/>
            <person name="Huettel B."/>
            <person name="Barry K.W."/>
            <person name="Haridas S."/>
            <person name="Chen C."/>
            <person name="Bauer D."/>
            <person name="Andreopoulos W."/>
            <person name="Pangilinan J."/>
            <person name="LaButti K."/>
            <person name="Riley R."/>
            <person name="Lipzen A."/>
            <person name="Clum A."/>
            <person name="Drula E."/>
            <person name="Henrissat B."/>
            <person name="Kohler A."/>
            <person name="Grigoriev I.V."/>
            <person name="Martin F.M."/>
            <person name="Hacquard S."/>
        </authorList>
    </citation>
    <scope>NUCLEOTIDE SEQUENCE</scope>
    <source>
        <strain evidence="1">MPI-SDFR-AT-0073</strain>
    </source>
</reference>
<dbReference type="Proteomes" id="UP000758603">
    <property type="component" value="Unassembled WGS sequence"/>
</dbReference>
<accession>A0A9P8ZSX9</accession>
<evidence type="ECO:0000313" key="2">
    <source>
        <dbReference type="Proteomes" id="UP000758603"/>
    </source>
</evidence>
<evidence type="ECO:0000313" key="1">
    <source>
        <dbReference type="EMBL" id="KAH6648247.1"/>
    </source>
</evidence>
<dbReference type="GeneID" id="70125292"/>
<proteinExistence type="predicted"/>